<protein>
    <recommendedName>
        <fullName evidence="3">SMP-30/Gluconolactonase/LRE-like region domain-containing protein</fullName>
    </recommendedName>
</protein>
<accession>A0A172YCV6</accession>
<dbReference type="RefSeq" id="WP_064122047.1">
    <property type="nucleotide sequence ID" value="NZ_CP015243.1"/>
</dbReference>
<dbReference type="InterPro" id="IPR019405">
    <property type="entry name" value="Lactonase_7-beta_prop"/>
</dbReference>
<dbReference type="InterPro" id="IPR015943">
    <property type="entry name" value="WD40/YVTN_repeat-like_dom_sf"/>
</dbReference>
<dbReference type="PANTHER" id="PTHR47197">
    <property type="entry name" value="PROTEIN NIRF"/>
    <property type="match status" value="1"/>
</dbReference>
<dbReference type="STRING" id="376489.A5892_06100"/>
<dbReference type="PANTHER" id="PTHR47197:SF3">
    <property type="entry name" value="DIHYDRO-HEME D1 DEHYDROGENASE"/>
    <property type="match status" value="1"/>
</dbReference>
<evidence type="ECO:0008006" key="3">
    <source>
        <dbReference type="Google" id="ProtNLM"/>
    </source>
</evidence>
<keyword evidence="2" id="KW-1185">Reference proteome</keyword>
<dbReference type="InterPro" id="IPR051200">
    <property type="entry name" value="Host-pathogen_enzymatic-act"/>
</dbReference>
<name>A0A172YCV6_9GAMM</name>
<dbReference type="KEGG" id="haa:A5892_06100"/>
<sequence>MTRRTPLAQALRVALFSGGVMLLGFATVSSPIAAAQTASTASAAALRVSAQAQLEGGIYELAYDPAGDALYVAVGGGRGDSGDGRIFVLDADNLALERTITTPNYNHGLALNHASRVLYASNARAGTLTSVKLGAGDETATLQLSDVEAARAREERPVQPRKVVVDERNDLVYVSGVGFNDEGNSMIWKVDGGAFTLLDTFDGLGKGVAGLALSPDGERLYATAMGDGQVLVIDSQNGEVIDRFASGGERPINVAYDPDGNRLFVTNMGSGTVSVLNATDGELLHTIEAGEMALDVRVDTERQRLYVTNRQGGTVEVFDTQDYARVSELEAPPMPNSLEIDAASDRVFVSSRTYNNRETGETRQGDIVYTLSP</sequence>
<dbReference type="Pfam" id="PF10282">
    <property type="entry name" value="Lactonase"/>
    <property type="match status" value="1"/>
</dbReference>
<dbReference type="Proteomes" id="UP000077875">
    <property type="component" value="Chromosome"/>
</dbReference>
<dbReference type="AlphaFoldDB" id="A0A172YCV6"/>
<dbReference type="InterPro" id="IPR011048">
    <property type="entry name" value="Haem_d1_sf"/>
</dbReference>
<organism evidence="1 2">
    <name type="scientific">Halotalea alkalilenta</name>
    <dbReference type="NCBI Taxonomy" id="376489"/>
    <lineage>
        <taxon>Bacteria</taxon>
        <taxon>Pseudomonadati</taxon>
        <taxon>Pseudomonadota</taxon>
        <taxon>Gammaproteobacteria</taxon>
        <taxon>Oceanospirillales</taxon>
        <taxon>Halomonadaceae</taxon>
        <taxon>Halotalea</taxon>
    </lineage>
</organism>
<reference evidence="1 2" key="1">
    <citation type="submission" date="2016-04" db="EMBL/GenBank/DDBJ databases">
        <title>Complete Genome Sequence of Halotalea alkalilenta IHB B 13600.</title>
        <authorList>
            <person name="Swarnkar M.K."/>
            <person name="Sharma A."/>
            <person name="Kaushal K."/>
            <person name="Soni R."/>
            <person name="Rana S."/>
            <person name="Singh A.K."/>
            <person name="Gulati A."/>
        </authorList>
    </citation>
    <scope>NUCLEOTIDE SEQUENCE [LARGE SCALE GENOMIC DNA]</scope>
    <source>
        <strain evidence="1 2">IHB B 13600</strain>
    </source>
</reference>
<dbReference type="Gene3D" id="2.130.10.10">
    <property type="entry name" value="YVTN repeat-like/Quinoprotein amine dehydrogenase"/>
    <property type="match status" value="1"/>
</dbReference>
<dbReference type="SUPFAM" id="SSF51004">
    <property type="entry name" value="C-terminal (heme d1) domain of cytochrome cd1-nitrite reductase"/>
    <property type="match status" value="1"/>
</dbReference>
<dbReference type="EMBL" id="CP015243">
    <property type="protein sequence ID" value="ANF57089.1"/>
    <property type="molecule type" value="Genomic_DNA"/>
</dbReference>
<evidence type="ECO:0000313" key="1">
    <source>
        <dbReference type="EMBL" id="ANF57089.1"/>
    </source>
</evidence>
<gene>
    <name evidence="1" type="ORF">A5892_06100</name>
</gene>
<evidence type="ECO:0000313" key="2">
    <source>
        <dbReference type="Proteomes" id="UP000077875"/>
    </source>
</evidence>
<proteinExistence type="predicted"/>